<dbReference type="Gene3D" id="3.30.160.20">
    <property type="match status" value="1"/>
</dbReference>
<accession>T0Z947</accession>
<organism evidence="3">
    <name type="scientific">mine drainage metagenome</name>
    <dbReference type="NCBI Taxonomy" id="410659"/>
    <lineage>
        <taxon>unclassified sequences</taxon>
        <taxon>metagenomes</taxon>
        <taxon>ecological metagenomes</taxon>
    </lineage>
</organism>
<gene>
    <name evidence="3" type="ORF">B1A_15085</name>
</gene>
<dbReference type="EMBL" id="AUZX01011064">
    <property type="protein sequence ID" value="EQD44496.1"/>
    <property type="molecule type" value="Genomic_DNA"/>
</dbReference>
<protein>
    <submittedName>
        <fullName evidence="3">Class I peptide chain release factor</fullName>
    </submittedName>
</protein>
<dbReference type="PANTHER" id="PTHR47814">
    <property type="entry name" value="PEPTIDYL-TRNA HYDROLASE ARFB"/>
    <property type="match status" value="1"/>
</dbReference>
<comment type="caution">
    <text evidence="3">The sequence shown here is derived from an EMBL/GenBank/DDBJ whole genome shotgun (WGS) entry which is preliminary data.</text>
</comment>
<sequence>MHRNSNVLEISAHVRIPLDEIELTGVRAQSAGGQAVNKVSSAIHLRFNIGASSLPAVYKERLLRLSDQRISTEGVLIIKAQQHRTQERNRASALERLRELIRRGRRRDPKTHCRPGRPRLAATTPRR</sequence>
<feature type="compositionally biased region" description="Basic residues" evidence="1">
    <location>
        <begin position="103"/>
        <end position="117"/>
    </location>
</feature>
<evidence type="ECO:0000259" key="2">
    <source>
        <dbReference type="Pfam" id="PF00472"/>
    </source>
</evidence>
<dbReference type="GO" id="GO:0072344">
    <property type="term" value="P:rescue of stalled ribosome"/>
    <property type="evidence" value="ECO:0007669"/>
    <property type="project" value="TreeGrafter"/>
</dbReference>
<proteinExistence type="predicted"/>
<dbReference type="NCBIfam" id="NF006718">
    <property type="entry name" value="PRK09256.1"/>
    <property type="match status" value="1"/>
</dbReference>
<dbReference type="GO" id="GO:0043022">
    <property type="term" value="F:ribosome binding"/>
    <property type="evidence" value="ECO:0007669"/>
    <property type="project" value="TreeGrafter"/>
</dbReference>
<name>T0Z947_9ZZZZ</name>
<dbReference type="AlphaFoldDB" id="T0Z947"/>
<reference evidence="3" key="1">
    <citation type="submission" date="2013-08" db="EMBL/GenBank/DDBJ databases">
        <authorList>
            <person name="Mendez C."/>
            <person name="Richter M."/>
            <person name="Ferrer M."/>
            <person name="Sanchez J."/>
        </authorList>
    </citation>
    <scope>NUCLEOTIDE SEQUENCE</scope>
</reference>
<evidence type="ECO:0000313" key="3">
    <source>
        <dbReference type="EMBL" id="EQD44496.1"/>
    </source>
</evidence>
<feature type="region of interest" description="Disordered" evidence="1">
    <location>
        <begin position="102"/>
        <end position="127"/>
    </location>
</feature>
<dbReference type="GO" id="GO:0004045">
    <property type="term" value="F:peptidyl-tRNA hydrolase activity"/>
    <property type="evidence" value="ECO:0007669"/>
    <property type="project" value="TreeGrafter"/>
</dbReference>
<dbReference type="PANTHER" id="PTHR47814:SF1">
    <property type="entry name" value="PEPTIDYL-TRNA HYDROLASE ARFB"/>
    <property type="match status" value="1"/>
</dbReference>
<dbReference type="Pfam" id="PF00472">
    <property type="entry name" value="RF-1"/>
    <property type="match status" value="1"/>
</dbReference>
<dbReference type="SUPFAM" id="SSF110916">
    <property type="entry name" value="Peptidyl-tRNA hydrolase domain-like"/>
    <property type="match status" value="1"/>
</dbReference>
<feature type="domain" description="Prokaryotic-type class I peptide chain release factors" evidence="2">
    <location>
        <begin position="13"/>
        <end position="107"/>
    </location>
</feature>
<dbReference type="GO" id="GO:0003747">
    <property type="term" value="F:translation release factor activity"/>
    <property type="evidence" value="ECO:0007669"/>
    <property type="project" value="InterPro"/>
</dbReference>
<evidence type="ECO:0000256" key="1">
    <source>
        <dbReference type="SAM" id="MobiDB-lite"/>
    </source>
</evidence>
<reference evidence="3" key="2">
    <citation type="journal article" date="2014" name="ISME J.">
        <title>Microbial stratification in low pH oxic and suboxic macroscopic growths along an acid mine drainage.</title>
        <authorList>
            <person name="Mendez-Garcia C."/>
            <person name="Mesa V."/>
            <person name="Sprenger R.R."/>
            <person name="Richter M."/>
            <person name="Diez M.S."/>
            <person name="Solano J."/>
            <person name="Bargiela R."/>
            <person name="Golyshina O.V."/>
            <person name="Manteca A."/>
            <person name="Ramos J.L."/>
            <person name="Gallego J.R."/>
            <person name="Llorente I."/>
            <person name="Martins Dos Santos V.A."/>
            <person name="Jensen O.N."/>
            <person name="Pelaez A.I."/>
            <person name="Sanchez J."/>
            <person name="Ferrer M."/>
        </authorList>
    </citation>
    <scope>NUCLEOTIDE SEQUENCE</scope>
</reference>
<dbReference type="InterPro" id="IPR000352">
    <property type="entry name" value="Pep_chain_release_fac_I"/>
</dbReference>
<feature type="non-terminal residue" evidence="3">
    <location>
        <position position="127"/>
    </location>
</feature>